<dbReference type="Proteomes" id="UP000258309">
    <property type="component" value="Unassembled WGS sequence"/>
</dbReference>
<keyword evidence="3" id="KW-1185">Reference proteome</keyword>
<feature type="non-terminal residue" evidence="2">
    <location>
        <position position="180"/>
    </location>
</feature>
<sequence length="180" mass="20557">MTSKGLPQDMLYYNVVARDTANDFSRWLGGEVLRIEVLSEVQVLSELQGIMEGDNYSWHSINELLQNQLDKEALEFTLTGGDVVFEWNNLCDEKQKWERKGCLSINDVNFNRDCLINLKILPFKAGLLKNSESEDNLDYDDCLSWVVEDSEESEDGGAEIQWTRLSGSDEDVESEEDETS</sequence>
<evidence type="ECO:0000256" key="1">
    <source>
        <dbReference type="SAM" id="MobiDB-lite"/>
    </source>
</evidence>
<dbReference type="AlphaFoldDB" id="A0A3E2HGG9"/>
<feature type="region of interest" description="Disordered" evidence="1">
    <location>
        <begin position="150"/>
        <end position="180"/>
    </location>
</feature>
<dbReference type="EMBL" id="NCSJ02000053">
    <property type="protein sequence ID" value="RFU32514.1"/>
    <property type="molecule type" value="Genomic_DNA"/>
</dbReference>
<evidence type="ECO:0000313" key="3">
    <source>
        <dbReference type="Proteomes" id="UP000258309"/>
    </source>
</evidence>
<comment type="caution">
    <text evidence="2">The sequence shown here is derived from an EMBL/GenBank/DDBJ whole genome shotgun (WGS) entry which is preliminary data.</text>
</comment>
<protein>
    <submittedName>
        <fullName evidence="2">Uncharacterized protein</fullName>
    </submittedName>
</protein>
<evidence type="ECO:0000313" key="2">
    <source>
        <dbReference type="EMBL" id="RFU32514.1"/>
    </source>
</evidence>
<gene>
    <name evidence="2" type="ORF">B7463_g3820</name>
</gene>
<feature type="compositionally biased region" description="Acidic residues" evidence="1">
    <location>
        <begin position="168"/>
        <end position="180"/>
    </location>
</feature>
<reference evidence="2 3" key="1">
    <citation type="submission" date="2018-05" db="EMBL/GenBank/DDBJ databases">
        <title>Draft genome sequence of Scytalidium lignicola DSM 105466, a ubiquitous saprotrophic fungus.</title>
        <authorList>
            <person name="Buettner E."/>
            <person name="Gebauer A.M."/>
            <person name="Hofrichter M."/>
            <person name="Liers C."/>
            <person name="Kellner H."/>
        </authorList>
    </citation>
    <scope>NUCLEOTIDE SEQUENCE [LARGE SCALE GENOMIC DNA]</scope>
    <source>
        <strain evidence="2 3">DSM 105466</strain>
    </source>
</reference>
<name>A0A3E2HGG9_SCYLI</name>
<proteinExistence type="predicted"/>
<dbReference type="OrthoDB" id="3540123at2759"/>
<feature type="non-terminal residue" evidence="2">
    <location>
        <position position="1"/>
    </location>
</feature>
<organism evidence="2 3">
    <name type="scientific">Scytalidium lignicola</name>
    <name type="common">Hyphomycete</name>
    <dbReference type="NCBI Taxonomy" id="5539"/>
    <lineage>
        <taxon>Eukaryota</taxon>
        <taxon>Fungi</taxon>
        <taxon>Dikarya</taxon>
        <taxon>Ascomycota</taxon>
        <taxon>Pezizomycotina</taxon>
        <taxon>Leotiomycetes</taxon>
        <taxon>Leotiomycetes incertae sedis</taxon>
        <taxon>Scytalidium</taxon>
    </lineage>
</organism>
<accession>A0A3E2HGG9</accession>